<reference evidence="1" key="1">
    <citation type="submission" date="2023-10" db="EMBL/GenBank/DDBJ databases">
        <title>Genome assembly of Pristionchus species.</title>
        <authorList>
            <person name="Yoshida K."/>
            <person name="Sommer R.J."/>
        </authorList>
    </citation>
    <scope>NUCLEOTIDE SEQUENCE</scope>
    <source>
        <strain evidence="1">RS0144</strain>
    </source>
</reference>
<evidence type="ECO:0000313" key="1">
    <source>
        <dbReference type="EMBL" id="GMS92903.1"/>
    </source>
</evidence>
<sequence length="84" mass="10034">PIRLSHSLRMKEQNARVESATPRRPVTLLLVPWREVLRHRKQNGVVGPLEGIEKRRDIIEHDYVSVQEKYLFHVSWEYFRNGQS</sequence>
<dbReference type="EMBL" id="BTSX01000004">
    <property type="protein sequence ID" value="GMS92903.1"/>
    <property type="molecule type" value="Genomic_DNA"/>
</dbReference>
<organism evidence="1 2">
    <name type="scientific">Pristionchus entomophagus</name>
    <dbReference type="NCBI Taxonomy" id="358040"/>
    <lineage>
        <taxon>Eukaryota</taxon>
        <taxon>Metazoa</taxon>
        <taxon>Ecdysozoa</taxon>
        <taxon>Nematoda</taxon>
        <taxon>Chromadorea</taxon>
        <taxon>Rhabditida</taxon>
        <taxon>Rhabditina</taxon>
        <taxon>Diplogasteromorpha</taxon>
        <taxon>Diplogasteroidea</taxon>
        <taxon>Neodiplogasteridae</taxon>
        <taxon>Pristionchus</taxon>
    </lineage>
</organism>
<feature type="non-terminal residue" evidence="1">
    <location>
        <position position="1"/>
    </location>
</feature>
<evidence type="ECO:0008006" key="3">
    <source>
        <dbReference type="Google" id="ProtNLM"/>
    </source>
</evidence>
<proteinExistence type="predicted"/>
<keyword evidence="2" id="KW-1185">Reference proteome</keyword>
<dbReference type="Proteomes" id="UP001432027">
    <property type="component" value="Unassembled WGS sequence"/>
</dbReference>
<accession>A0AAV5TEW2</accession>
<evidence type="ECO:0000313" key="2">
    <source>
        <dbReference type="Proteomes" id="UP001432027"/>
    </source>
</evidence>
<gene>
    <name evidence="1" type="ORF">PENTCL1PPCAC_15079</name>
</gene>
<comment type="caution">
    <text evidence="1">The sequence shown here is derived from an EMBL/GenBank/DDBJ whole genome shotgun (WGS) entry which is preliminary data.</text>
</comment>
<protein>
    <recommendedName>
        <fullName evidence="3">Chromo domain-containing protein</fullName>
    </recommendedName>
</protein>
<name>A0AAV5TEW2_9BILA</name>
<dbReference type="AlphaFoldDB" id="A0AAV5TEW2"/>
<feature type="non-terminal residue" evidence="1">
    <location>
        <position position="84"/>
    </location>
</feature>